<accession>A0A1J0R4K1</accession>
<dbReference type="VEuPathDB" id="TriTrypDB:Tb927.11.18490"/>
<evidence type="ECO:0000256" key="6">
    <source>
        <dbReference type="ARBA" id="ARBA00023136"/>
    </source>
</evidence>
<reference evidence="11" key="1">
    <citation type="submission" date="2016-08" db="EMBL/GenBank/DDBJ databases">
        <title>VSG repertoire of Trypanosoma brucei EATRO 1125.</title>
        <authorList>
            <person name="Cross G.A."/>
        </authorList>
    </citation>
    <scope>NUCLEOTIDE SEQUENCE</scope>
    <source>
        <strain evidence="11">EATRO 1125</strain>
    </source>
</reference>
<dbReference type="EMBL" id="KX698814">
    <property type="protein sequence ID" value="APD72770.1"/>
    <property type="molecule type" value="Genomic_DNA"/>
</dbReference>
<comment type="function">
    <text evidence="1">VSG forms a coat on the surface of the parasite. The trypanosome evades the immune response of the host by expressing a series of antigenically distinct VSGs from an estimated 1000 VSG genes.</text>
</comment>
<evidence type="ECO:0000313" key="11">
    <source>
        <dbReference type="EMBL" id="APD72770.1"/>
    </source>
</evidence>
<evidence type="ECO:0000256" key="8">
    <source>
        <dbReference type="ARBA" id="ARBA00023288"/>
    </source>
</evidence>
<evidence type="ECO:0000256" key="1">
    <source>
        <dbReference type="ARBA" id="ARBA00002523"/>
    </source>
</evidence>
<keyword evidence="3" id="KW-1003">Cell membrane</keyword>
<evidence type="ECO:0000256" key="4">
    <source>
        <dbReference type="ARBA" id="ARBA00022622"/>
    </source>
</evidence>
<evidence type="ECO:0000256" key="7">
    <source>
        <dbReference type="ARBA" id="ARBA00023180"/>
    </source>
</evidence>
<dbReference type="Pfam" id="PF13206">
    <property type="entry name" value="VSG_B"/>
    <property type="match status" value="1"/>
</dbReference>
<dbReference type="GO" id="GO:0098552">
    <property type="term" value="C:side of membrane"/>
    <property type="evidence" value="ECO:0007669"/>
    <property type="project" value="UniProtKB-KW"/>
</dbReference>
<dbReference type="VEuPathDB" id="TriTrypDB:Tb427_000602900"/>
<dbReference type="AlphaFoldDB" id="A0A1J0R4K1"/>
<keyword evidence="5 9" id="KW-0732">Signal</keyword>
<proteinExistence type="predicted"/>
<feature type="chain" id="PRO_5012543073" evidence="9">
    <location>
        <begin position="22"/>
        <end position="342"/>
    </location>
</feature>
<comment type="subcellular location">
    <subcellularLocation>
        <location evidence="2">Cell membrane</location>
        <topology evidence="2">Lipid-anchor</topology>
        <topology evidence="2">GPI-anchor</topology>
    </subcellularLocation>
</comment>
<keyword evidence="8" id="KW-0449">Lipoprotein</keyword>
<dbReference type="VEuPathDB" id="TriTrypDB:Tb1125.11.18490"/>
<name>A0A1J0R4K1_9TRYP</name>
<evidence type="ECO:0000256" key="3">
    <source>
        <dbReference type="ARBA" id="ARBA00022475"/>
    </source>
</evidence>
<keyword evidence="7" id="KW-0325">Glycoprotein</keyword>
<dbReference type="GO" id="GO:0005886">
    <property type="term" value="C:plasma membrane"/>
    <property type="evidence" value="ECO:0007669"/>
    <property type="project" value="UniProtKB-SubCell"/>
</dbReference>
<evidence type="ECO:0000259" key="10">
    <source>
        <dbReference type="Pfam" id="PF13206"/>
    </source>
</evidence>
<dbReference type="InterPro" id="IPR025932">
    <property type="entry name" value="Trypano_VSG_B_N_dom"/>
</dbReference>
<keyword evidence="4" id="KW-0336">GPI-anchor</keyword>
<feature type="domain" description="Trypanosome variant surface glycoprotein B-type N-terminal" evidence="10">
    <location>
        <begin position="12"/>
        <end position="315"/>
    </location>
</feature>
<keyword evidence="6" id="KW-0472">Membrane</keyword>
<dbReference type="VEuPathDB" id="TriTrypDB:Tb427_000462100"/>
<organism evidence="11">
    <name type="scientific">Trypanosoma brucei</name>
    <dbReference type="NCBI Taxonomy" id="5691"/>
    <lineage>
        <taxon>Eukaryota</taxon>
        <taxon>Discoba</taxon>
        <taxon>Euglenozoa</taxon>
        <taxon>Kinetoplastea</taxon>
        <taxon>Metakinetoplastina</taxon>
        <taxon>Trypanosomatida</taxon>
        <taxon>Trypanosomatidae</taxon>
        <taxon>Trypanosoma</taxon>
    </lineage>
</organism>
<feature type="signal peptide" evidence="9">
    <location>
        <begin position="1"/>
        <end position="21"/>
    </location>
</feature>
<evidence type="ECO:0000256" key="5">
    <source>
        <dbReference type="ARBA" id="ARBA00022729"/>
    </source>
</evidence>
<protein>
    <submittedName>
        <fullName evidence="11">Variant surface glycoprotein 1125.1455</fullName>
    </submittedName>
</protein>
<evidence type="ECO:0000256" key="2">
    <source>
        <dbReference type="ARBA" id="ARBA00004609"/>
    </source>
</evidence>
<evidence type="ECO:0000256" key="9">
    <source>
        <dbReference type="SAM" id="SignalP"/>
    </source>
</evidence>
<sequence>MLLRCLTVLLLFKAAPEKTIATIQKENGADFQLLCAVVALASAEPDAAGVPDISDDKIQRLRQLNMSTADDERQEVFKGGSAENKWETRQKKSGPEPFQYHWASTYDGWVKDKEKVDSESGVTSWLAQNPRPITAEGQRAAAEKINAILSRILSLQTTLRSKITEAKETKPNEAKAQLRQAVYGTGVADSKFDATKSIASASTWTSGCASNGGKSVIGDIMCICGTSGETADQCNSVAIIFKWNGNNDDTVATAIKAKCPKPQAAKYTAATLHRLIATVTARIRYDKTGAGTGEGDAGTAATTKCAKHGNDKAACENEKTGDKRNCAFRKGKDNGPDQEKEM</sequence>